<keyword evidence="4" id="KW-1185">Reference proteome</keyword>
<dbReference type="EMBL" id="CM007894">
    <property type="protein sequence ID" value="OTG25242.1"/>
    <property type="molecule type" value="Genomic_DNA"/>
</dbReference>
<gene>
    <name evidence="3" type="ORF">HannXRQ_Chr05g0145541</name>
    <name evidence="2" type="ORF">HanXRQr2_Chr16g0727321</name>
</gene>
<feature type="region of interest" description="Disordered" evidence="1">
    <location>
        <begin position="1"/>
        <end position="24"/>
    </location>
</feature>
<dbReference type="Gramene" id="mRNA:HanXRQr2_Chr16g0727321">
    <property type="protein sequence ID" value="CDS:HanXRQr2_Chr16g0727321.1"/>
    <property type="gene ID" value="HanXRQr2_Chr16g0727321"/>
</dbReference>
<reference evidence="2 4" key="1">
    <citation type="journal article" date="2017" name="Nature">
        <title>The sunflower genome provides insights into oil metabolism, flowering and Asterid evolution.</title>
        <authorList>
            <person name="Badouin H."/>
            <person name="Gouzy J."/>
            <person name="Grassa C.J."/>
            <person name="Murat F."/>
            <person name="Staton S.E."/>
            <person name="Cottret L."/>
            <person name="Lelandais-Briere C."/>
            <person name="Owens G.L."/>
            <person name="Carrere S."/>
            <person name="Mayjonade B."/>
            <person name="Legrand L."/>
            <person name="Gill N."/>
            <person name="Kane N.C."/>
            <person name="Bowers J.E."/>
            <person name="Hubner S."/>
            <person name="Bellec A."/>
            <person name="Berard A."/>
            <person name="Berges H."/>
            <person name="Blanchet N."/>
            <person name="Boniface M.C."/>
            <person name="Brunel D."/>
            <person name="Catrice O."/>
            <person name="Chaidir N."/>
            <person name="Claudel C."/>
            <person name="Donnadieu C."/>
            <person name="Faraut T."/>
            <person name="Fievet G."/>
            <person name="Helmstetter N."/>
            <person name="King M."/>
            <person name="Knapp S.J."/>
            <person name="Lai Z."/>
            <person name="Le Paslier M.C."/>
            <person name="Lippi Y."/>
            <person name="Lorenzon L."/>
            <person name="Mandel J.R."/>
            <person name="Marage G."/>
            <person name="Marchand G."/>
            <person name="Marquand E."/>
            <person name="Bret-Mestries E."/>
            <person name="Morien E."/>
            <person name="Nambeesan S."/>
            <person name="Nguyen T."/>
            <person name="Pegot-Espagnet P."/>
            <person name="Pouilly N."/>
            <person name="Raftis F."/>
            <person name="Sallet E."/>
            <person name="Schiex T."/>
            <person name="Thomas J."/>
            <person name="Vandecasteele C."/>
            <person name="Vares D."/>
            <person name="Vear F."/>
            <person name="Vautrin S."/>
            <person name="Crespi M."/>
            <person name="Mangin B."/>
            <person name="Burke J.M."/>
            <person name="Salse J."/>
            <person name="Munos S."/>
            <person name="Vincourt P."/>
            <person name="Rieseberg L.H."/>
            <person name="Langlade N.B."/>
        </authorList>
    </citation>
    <scope>NUCLEOTIDE SEQUENCE [LARGE SCALE GENOMIC DNA]</scope>
    <source>
        <strain evidence="4">cv. SF193</strain>
        <tissue evidence="2">Leaves</tissue>
    </source>
</reference>
<evidence type="ECO:0000313" key="2">
    <source>
        <dbReference type="EMBL" id="KAF5758267.1"/>
    </source>
</evidence>
<dbReference type="EMBL" id="MNCJ02000331">
    <property type="protein sequence ID" value="KAF5758267.1"/>
    <property type="molecule type" value="Genomic_DNA"/>
</dbReference>
<name>A0A251UR67_HELAN</name>
<dbReference type="AlphaFoldDB" id="A0A251UR67"/>
<sequence>MGGGGTVCAPAPDQDDPGTSPIPHSLRIKKMKKFKTNRSDCSKNYKRSKIIIRDINIQPITSILYNLFIHIHLWIHKLLKDLPPSLLTDS</sequence>
<proteinExistence type="predicted"/>
<reference evidence="3" key="2">
    <citation type="submission" date="2017-02" db="EMBL/GenBank/DDBJ databases">
        <title>Sunflower complete genome.</title>
        <authorList>
            <person name="Langlade N."/>
            <person name="Munos S."/>
        </authorList>
    </citation>
    <scope>NUCLEOTIDE SEQUENCE [LARGE SCALE GENOMIC DNA]</scope>
    <source>
        <tissue evidence="3">Leaves</tissue>
    </source>
</reference>
<dbReference type="Proteomes" id="UP000215914">
    <property type="component" value="Chromosome 5"/>
</dbReference>
<evidence type="ECO:0000313" key="3">
    <source>
        <dbReference type="EMBL" id="OTG25242.1"/>
    </source>
</evidence>
<organism evidence="3 4">
    <name type="scientific">Helianthus annuus</name>
    <name type="common">Common sunflower</name>
    <dbReference type="NCBI Taxonomy" id="4232"/>
    <lineage>
        <taxon>Eukaryota</taxon>
        <taxon>Viridiplantae</taxon>
        <taxon>Streptophyta</taxon>
        <taxon>Embryophyta</taxon>
        <taxon>Tracheophyta</taxon>
        <taxon>Spermatophyta</taxon>
        <taxon>Magnoliopsida</taxon>
        <taxon>eudicotyledons</taxon>
        <taxon>Gunneridae</taxon>
        <taxon>Pentapetalae</taxon>
        <taxon>asterids</taxon>
        <taxon>campanulids</taxon>
        <taxon>Asterales</taxon>
        <taxon>Asteraceae</taxon>
        <taxon>Asteroideae</taxon>
        <taxon>Heliantheae alliance</taxon>
        <taxon>Heliantheae</taxon>
        <taxon>Helianthus</taxon>
    </lineage>
</organism>
<reference evidence="2" key="3">
    <citation type="submission" date="2020-06" db="EMBL/GenBank/DDBJ databases">
        <title>Helianthus annuus Genome sequencing and assembly Release 2.</title>
        <authorList>
            <person name="Gouzy J."/>
            <person name="Langlade N."/>
            <person name="Munos S."/>
        </authorList>
    </citation>
    <scope>NUCLEOTIDE SEQUENCE</scope>
    <source>
        <tissue evidence="2">Leaves</tissue>
    </source>
</reference>
<protein>
    <submittedName>
        <fullName evidence="3">Uncharacterized protein</fullName>
    </submittedName>
</protein>
<evidence type="ECO:0000256" key="1">
    <source>
        <dbReference type="SAM" id="MobiDB-lite"/>
    </source>
</evidence>
<dbReference type="InParanoid" id="A0A251UR67"/>
<evidence type="ECO:0000313" key="4">
    <source>
        <dbReference type="Proteomes" id="UP000215914"/>
    </source>
</evidence>
<accession>A0A251UR67</accession>